<sequence>MVADARTVRSSSAKAEFKRQHPCQRTGQPRGACPGYIIDHVIPLCAGGPDTPANMQWQTAQDAKAKDREERRQCLK</sequence>
<dbReference type="AlphaFoldDB" id="G8QM85"/>
<evidence type="ECO:0000313" key="4">
    <source>
        <dbReference type="Proteomes" id="UP000005633"/>
    </source>
</evidence>
<dbReference type="HOGENOM" id="CLU_187618_0_0_4"/>
<dbReference type="InterPro" id="IPR003615">
    <property type="entry name" value="HNH_nuc"/>
</dbReference>
<dbReference type="CDD" id="cd00085">
    <property type="entry name" value="HNHc"/>
    <property type="match status" value="1"/>
</dbReference>
<evidence type="ECO:0000256" key="1">
    <source>
        <dbReference type="SAM" id="MobiDB-lite"/>
    </source>
</evidence>
<evidence type="ECO:0000259" key="2">
    <source>
        <dbReference type="SMART" id="SM00507"/>
    </source>
</evidence>
<feature type="domain" description="HNH nuclease" evidence="2">
    <location>
        <begin position="12"/>
        <end position="64"/>
    </location>
</feature>
<dbReference type="Proteomes" id="UP000005633">
    <property type="component" value="Chromosome"/>
</dbReference>
<dbReference type="Gene3D" id="1.10.30.50">
    <property type="match status" value="1"/>
</dbReference>
<proteinExistence type="predicted"/>
<dbReference type="OrthoDB" id="5292295at2"/>
<dbReference type="EMBL" id="CP003153">
    <property type="protein sequence ID" value="AEV24601.1"/>
    <property type="molecule type" value="Genomic_DNA"/>
</dbReference>
<feature type="region of interest" description="Disordered" evidence="1">
    <location>
        <begin position="1"/>
        <end position="29"/>
    </location>
</feature>
<feature type="compositionally biased region" description="Basic and acidic residues" evidence="1">
    <location>
        <begin position="63"/>
        <end position="76"/>
    </location>
</feature>
<accession>G8QM85</accession>
<dbReference type="eggNOG" id="COG1403">
    <property type="taxonomic scope" value="Bacteria"/>
</dbReference>
<name>G8QM85_AZOOP</name>
<organism evidence="3 4">
    <name type="scientific">Azospira oryzae (strain ATCC BAA-33 / DSM 13638 / PS)</name>
    <name type="common">Dechlorosoma suillum</name>
    <dbReference type="NCBI Taxonomy" id="640081"/>
    <lineage>
        <taxon>Bacteria</taxon>
        <taxon>Pseudomonadati</taxon>
        <taxon>Pseudomonadota</taxon>
        <taxon>Betaproteobacteria</taxon>
        <taxon>Rhodocyclales</taxon>
        <taxon>Rhodocyclaceae</taxon>
        <taxon>Azospira</taxon>
    </lineage>
</organism>
<gene>
    <name evidence="3" type="ordered locus">Dsui_0181</name>
</gene>
<feature type="region of interest" description="Disordered" evidence="1">
    <location>
        <begin position="53"/>
        <end position="76"/>
    </location>
</feature>
<dbReference type="KEGG" id="dsu:Dsui_0181"/>
<dbReference type="SMART" id="SM00507">
    <property type="entry name" value="HNHc"/>
    <property type="match status" value="1"/>
</dbReference>
<reference evidence="3 4" key="1">
    <citation type="journal article" date="2012" name="J. Bacteriol.">
        <title>Complete genome sequence of the anaerobic perchlorate-reducing bacterium Azospira suillum strain PS.</title>
        <authorList>
            <person name="Byrne-Bailey K.G."/>
            <person name="Coates J.D."/>
        </authorList>
    </citation>
    <scope>NUCLEOTIDE SEQUENCE [LARGE SCALE GENOMIC DNA]</scope>
    <source>
        <strain evidence="4">ATCC BAA-33 / DSM 13638 / PS</strain>
    </source>
</reference>
<protein>
    <recommendedName>
        <fullName evidence="2">HNH nuclease domain-containing protein</fullName>
    </recommendedName>
</protein>
<evidence type="ECO:0000313" key="3">
    <source>
        <dbReference type="EMBL" id="AEV24601.1"/>
    </source>
</evidence>
<dbReference type="STRING" id="640081.Dsui_0181"/>